<sequence length="298" mass="30837">MPPKKTKPSLPPLGTYISDFPEGLHISVAGKRLREEFPDLKTTKKMKKVDVGKHYHDKWKEKGVTKEKTNVDDSNDISKVVDTVASIVAVPYNPVPDSSPFVPPFSSSPPLAPPEVDLNMQAHKAKLGQKEVDSAMKQKTEADAAMKLKAEADAAMNLKAEADAAAAAAAAAEKLKAEAAAADAAEKLKAEAAAADAAEKLKVEAAAADAAEKLKAEATAAAAAEKLKAEADAKASASAALLAPQPSVPGSSSLPPPSSFPSSSSPNVPQNPSAPVRYDSPALLGSEVEFSPPSNSTE</sequence>
<keyword evidence="3" id="KW-1185">Reference proteome</keyword>
<accession>A0A9W7EXS1</accession>
<protein>
    <submittedName>
        <fullName evidence="2">Uncharacterized protein</fullName>
    </submittedName>
</protein>
<feature type="compositionally biased region" description="Low complexity" evidence="1">
    <location>
        <begin position="260"/>
        <end position="275"/>
    </location>
</feature>
<feature type="region of interest" description="Disordered" evidence="1">
    <location>
        <begin position="234"/>
        <end position="298"/>
    </location>
</feature>
<proteinExistence type="predicted"/>
<comment type="caution">
    <text evidence="2">The sequence shown here is derived from an EMBL/GenBank/DDBJ whole genome shotgun (WGS) entry which is preliminary data.</text>
</comment>
<gene>
    <name evidence="2" type="ORF">TrST_g14195</name>
</gene>
<reference evidence="3" key="1">
    <citation type="journal article" date="2023" name="Commun. Biol.">
        <title>Genome analysis of Parmales, the sister group of diatoms, reveals the evolutionary specialization of diatoms from phago-mixotrophs to photoautotrophs.</title>
        <authorList>
            <person name="Ban H."/>
            <person name="Sato S."/>
            <person name="Yoshikawa S."/>
            <person name="Yamada K."/>
            <person name="Nakamura Y."/>
            <person name="Ichinomiya M."/>
            <person name="Sato N."/>
            <person name="Blanc-Mathieu R."/>
            <person name="Endo H."/>
            <person name="Kuwata A."/>
            <person name="Ogata H."/>
        </authorList>
    </citation>
    <scope>NUCLEOTIDE SEQUENCE [LARGE SCALE GENOMIC DNA]</scope>
    <source>
        <strain evidence="3">NIES 3701</strain>
    </source>
</reference>
<name>A0A9W7EXS1_9STRA</name>
<dbReference type="Proteomes" id="UP001165085">
    <property type="component" value="Unassembled WGS sequence"/>
</dbReference>
<feature type="compositionally biased region" description="Low complexity" evidence="1">
    <location>
        <begin position="234"/>
        <end position="253"/>
    </location>
</feature>
<evidence type="ECO:0000256" key="1">
    <source>
        <dbReference type="SAM" id="MobiDB-lite"/>
    </source>
</evidence>
<dbReference type="EMBL" id="BRXY01000468">
    <property type="protein sequence ID" value="GMH96424.1"/>
    <property type="molecule type" value="Genomic_DNA"/>
</dbReference>
<dbReference type="AlphaFoldDB" id="A0A9W7EXS1"/>
<organism evidence="2 3">
    <name type="scientific">Triparma strigata</name>
    <dbReference type="NCBI Taxonomy" id="1606541"/>
    <lineage>
        <taxon>Eukaryota</taxon>
        <taxon>Sar</taxon>
        <taxon>Stramenopiles</taxon>
        <taxon>Ochrophyta</taxon>
        <taxon>Bolidophyceae</taxon>
        <taxon>Parmales</taxon>
        <taxon>Triparmaceae</taxon>
        <taxon>Triparma</taxon>
    </lineage>
</organism>
<evidence type="ECO:0000313" key="2">
    <source>
        <dbReference type="EMBL" id="GMH96424.1"/>
    </source>
</evidence>
<evidence type="ECO:0000313" key="3">
    <source>
        <dbReference type="Proteomes" id="UP001165085"/>
    </source>
</evidence>